<dbReference type="PANTHER" id="PTHR45138:SF24">
    <property type="entry name" value="DIGUANYLATE CYCLASE DGCC-RELATED"/>
    <property type="match status" value="1"/>
</dbReference>
<gene>
    <name evidence="4" type="ORF">SAMN05444126_12917</name>
</gene>
<dbReference type="InterPro" id="IPR029787">
    <property type="entry name" value="Nucleotide_cyclase"/>
</dbReference>
<accession>A0A1H9W8B4</accession>
<dbReference type="EMBL" id="FOGV01000029">
    <property type="protein sequence ID" value="SES30019.1"/>
    <property type="molecule type" value="Genomic_DNA"/>
</dbReference>
<evidence type="ECO:0000313" key="5">
    <source>
        <dbReference type="Proteomes" id="UP000199318"/>
    </source>
</evidence>
<dbReference type="CDD" id="cd17574">
    <property type="entry name" value="REC_OmpR"/>
    <property type="match status" value="1"/>
</dbReference>
<reference evidence="5" key="1">
    <citation type="submission" date="2016-10" db="EMBL/GenBank/DDBJ databases">
        <authorList>
            <person name="de Groot N.N."/>
        </authorList>
    </citation>
    <scope>NUCLEOTIDE SEQUENCE [LARGE SCALE GENOMIC DNA]</scope>
    <source>
        <strain evidence="5">10nlg</strain>
    </source>
</reference>
<dbReference type="RefSeq" id="WP_093074477.1">
    <property type="nucleotide sequence ID" value="NZ_FOGV01000029.1"/>
</dbReference>
<dbReference type="SUPFAM" id="SSF55073">
    <property type="entry name" value="Nucleotide cyclase"/>
    <property type="match status" value="1"/>
</dbReference>
<dbReference type="Proteomes" id="UP000199318">
    <property type="component" value="Unassembled WGS sequence"/>
</dbReference>
<dbReference type="CDD" id="cd01949">
    <property type="entry name" value="GGDEF"/>
    <property type="match status" value="1"/>
</dbReference>
<dbReference type="Gene3D" id="3.40.50.2300">
    <property type="match status" value="2"/>
</dbReference>
<dbReference type="SMART" id="SM00448">
    <property type="entry name" value="REC"/>
    <property type="match status" value="1"/>
</dbReference>
<dbReference type="STRING" id="1464123.SAMN05444126_12917"/>
<dbReference type="GO" id="GO:1902201">
    <property type="term" value="P:negative regulation of bacterial-type flagellum-dependent cell motility"/>
    <property type="evidence" value="ECO:0007669"/>
    <property type="project" value="TreeGrafter"/>
</dbReference>
<dbReference type="FunFam" id="3.30.70.270:FF:000001">
    <property type="entry name" value="Diguanylate cyclase domain protein"/>
    <property type="match status" value="1"/>
</dbReference>
<feature type="modified residue" description="4-aspartylphosphate" evidence="1">
    <location>
        <position position="469"/>
    </location>
</feature>
<dbReference type="OrthoDB" id="9759607at2"/>
<dbReference type="Gene3D" id="3.30.70.270">
    <property type="match status" value="1"/>
</dbReference>
<evidence type="ECO:0000259" key="3">
    <source>
        <dbReference type="PROSITE" id="PS50887"/>
    </source>
</evidence>
<feature type="modified residue" description="4-aspartylphosphate" evidence="1">
    <location>
        <position position="156"/>
    </location>
</feature>
<feature type="domain" description="Response regulatory" evidence="2">
    <location>
        <begin position="412"/>
        <end position="536"/>
    </location>
</feature>
<name>A0A1H9W8B4_9BACI</name>
<dbReference type="GO" id="GO:0000160">
    <property type="term" value="P:phosphorelay signal transduction system"/>
    <property type="evidence" value="ECO:0007669"/>
    <property type="project" value="InterPro"/>
</dbReference>
<dbReference type="InterPro" id="IPR011006">
    <property type="entry name" value="CheY-like_superfamily"/>
</dbReference>
<dbReference type="InterPro" id="IPR001789">
    <property type="entry name" value="Sig_transdc_resp-reg_receiver"/>
</dbReference>
<dbReference type="PANTHER" id="PTHR45138">
    <property type="entry name" value="REGULATORY COMPONENTS OF SENSORY TRANSDUCTION SYSTEM"/>
    <property type="match status" value="1"/>
</dbReference>
<protein>
    <submittedName>
        <fullName evidence="4">Diguanylate cyclase (GGDEF) domain-containing protein</fullName>
    </submittedName>
</protein>
<dbReference type="GO" id="GO:0043709">
    <property type="term" value="P:cell adhesion involved in single-species biofilm formation"/>
    <property type="evidence" value="ECO:0007669"/>
    <property type="project" value="TreeGrafter"/>
</dbReference>
<comment type="caution">
    <text evidence="4">The sequence shown here is derived from an EMBL/GenBank/DDBJ whole genome shotgun (WGS) entry which is preliminary data.</text>
</comment>
<dbReference type="CDD" id="cd00156">
    <property type="entry name" value="REC"/>
    <property type="match status" value="1"/>
</dbReference>
<feature type="domain" description="Response regulatory" evidence="2">
    <location>
        <begin position="107"/>
        <end position="223"/>
    </location>
</feature>
<organism evidence="4 5">
    <name type="scientific">Salisediminibacterium halotolerans</name>
    <dbReference type="NCBI Taxonomy" id="517425"/>
    <lineage>
        <taxon>Bacteria</taxon>
        <taxon>Bacillati</taxon>
        <taxon>Bacillota</taxon>
        <taxon>Bacilli</taxon>
        <taxon>Bacillales</taxon>
        <taxon>Bacillaceae</taxon>
        <taxon>Salisediminibacterium</taxon>
    </lineage>
</organism>
<evidence type="ECO:0000259" key="2">
    <source>
        <dbReference type="PROSITE" id="PS50110"/>
    </source>
</evidence>
<sequence>MNEHYKTLERQTKEITDRWRKKQAVLESELHRFFYRLKGTAQVTGLTDWYEWASDTLAHLNEESTRMWEESEWERLFTAYSPLSVQASAEERRKNKRAAAGNASPQFVLVISTDMDHIVCRRNLLEASGFQVIAAFDLKRGLKQLYDTLPSVVLIDDSLLFNSGEEMRQQLLEKTATDFIPVIVTAKDMNPADAKNVYASGVMDYIPADKNSEEISALISNRARFCDYVNRAVLKDELTGAYNRRFLNRELSYRLQRIRENEHDGLAVALIDLDHFKQVNDLYGHAKGDEVLQAFVQECGTVAENEDILCRYGGEEFAFIFNRPSVKEAQLKLSALRVRLNERLIDSRSDRSVPIQFSAGIRVIAADEETRHVDELISEADDALYKAKASGRNQDCLFTHDMDKTPAQPAVTFIVVDDDPIVREMIRRQVRQEPLIGGCEFDFITFSDGRTFLNEDWYDPERYYVIVLDRIMPHMDGLEVLKRIRSEAPAKRMIVTMLTSRQHENEIETALKLGADDYLAKPFNAAQLFLRLNRLAERMFVR</sequence>
<dbReference type="GO" id="GO:0005886">
    <property type="term" value="C:plasma membrane"/>
    <property type="evidence" value="ECO:0007669"/>
    <property type="project" value="TreeGrafter"/>
</dbReference>
<dbReference type="InterPro" id="IPR000160">
    <property type="entry name" value="GGDEF_dom"/>
</dbReference>
<dbReference type="GO" id="GO:0052621">
    <property type="term" value="F:diguanylate cyclase activity"/>
    <property type="evidence" value="ECO:0007669"/>
    <property type="project" value="TreeGrafter"/>
</dbReference>
<dbReference type="SUPFAM" id="SSF52172">
    <property type="entry name" value="CheY-like"/>
    <property type="match status" value="2"/>
</dbReference>
<dbReference type="NCBIfam" id="TIGR00254">
    <property type="entry name" value="GGDEF"/>
    <property type="match status" value="1"/>
</dbReference>
<feature type="domain" description="GGDEF" evidence="3">
    <location>
        <begin position="264"/>
        <end position="400"/>
    </location>
</feature>
<keyword evidence="5" id="KW-1185">Reference proteome</keyword>
<dbReference type="PROSITE" id="PS50110">
    <property type="entry name" value="RESPONSE_REGULATORY"/>
    <property type="match status" value="2"/>
</dbReference>
<proteinExistence type="predicted"/>
<dbReference type="PROSITE" id="PS50887">
    <property type="entry name" value="GGDEF"/>
    <property type="match status" value="1"/>
</dbReference>
<keyword evidence="1" id="KW-0597">Phosphoprotein</keyword>
<dbReference type="SMART" id="SM00267">
    <property type="entry name" value="GGDEF"/>
    <property type="match status" value="1"/>
</dbReference>
<evidence type="ECO:0000313" key="4">
    <source>
        <dbReference type="EMBL" id="SES30019.1"/>
    </source>
</evidence>
<dbReference type="Pfam" id="PF00072">
    <property type="entry name" value="Response_reg"/>
    <property type="match status" value="1"/>
</dbReference>
<dbReference type="Pfam" id="PF00990">
    <property type="entry name" value="GGDEF"/>
    <property type="match status" value="1"/>
</dbReference>
<dbReference type="InterPro" id="IPR043128">
    <property type="entry name" value="Rev_trsase/Diguanyl_cyclase"/>
</dbReference>
<dbReference type="InterPro" id="IPR050469">
    <property type="entry name" value="Diguanylate_Cyclase"/>
</dbReference>
<evidence type="ECO:0000256" key="1">
    <source>
        <dbReference type="PROSITE-ProRule" id="PRU00169"/>
    </source>
</evidence>
<dbReference type="AlphaFoldDB" id="A0A1H9W8B4"/>